<evidence type="ECO:0000313" key="4">
    <source>
        <dbReference type="Proteomes" id="UP000191987"/>
    </source>
</evidence>
<evidence type="ECO:0000256" key="1">
    <source>
        <dbReference type="ARBA" id="ARBA00007812"/>
    </source>
</evidence>
<dbReference type="SUPFAM" id="SSF52518">
    <property type="entry name" value="Thiamin diphosphate-binding fold (THDP-binding)"/>
    <property type="match status" value="1"/>
</dbReference>
<dbReference type="GO" id="GO:0003984">
    <property type="term" value="F:acetolactate synthase activity"/>
    <property type="evidence" value="ECO:0007669"/>
    <property type="project" value="TreeGrafter"/>
</dbReference>
<comment type="similarity">
    <text evidence="1">Belongs to the TPP enzyme family.</text>
</comment>
<dbReference type="CDD" id="cd07035">
    <property type="entry name" value="TPP_PYR_POX_like"/>
    <property type="match status" value="1"/>
</dbReference>
<dbReference type="EMBL" id="FBWG01000049">
    <property type="protein sequence ID" value="CUX61843.1"/>
    <property type="molecule type" value="Genomic_DNA"/>
</dbReference>
<dbReference type="GO" id="GO:0009097">
    <property type="term" value="P:isoleucine biosynthetic process"/>
    <property type="evidence" value="ECO:0007669"/>
    <property type="project" value="TreeGrafter"/>
</dbReference>
<dbReference type="PANTHER" id="PTHR18968:SF120">
    <property type="entry name" value="ACETOLACTATE SYNTHASE LARGE SUBUNIT"/>
    <property type="match status" value="1"/>
</dbReference>
<protein>
    <recommendedName>
        <fullName evidence="2">Thiamine pyrophosphate enzyme N-terminal TPP-binding domain-containing protein</fullName>
    </recommendedName>
</protein>
<name>A0A1S7S452_9HYPH</name>
<dbReference type="GO" id="GO:0009099">
    <property type="term" value="P:L-valine biosynthetic process"/>
    <property type="evidence" value="ECO:0007669"/>
    <property type="project" value="TreeGrafter"/>
</dbReference>
<sequence>MLSIAQRRVSECPAKAIWPFSNALHDTAGRLDYVLCRNEGGASFMAAAYGKLTGEPGICFVTRGPGATMRRSVPTPP</sequence>
<evidence type="ECO:0000259" key="2">
    <source>
        <dbReference type="Pfam" id="PF02776"/>
    </source>
</evidence>
<feature type="domain" description="Thiamine pyrophosphate enzyme N-terminal TPP-binding" evidence="2">
    <location>
        <begin position="8"/>
        <end position="68"/>
    </location>
</feature>
<dbReference type="InterPro" id="IPR029061">
    <property type="entry name" value="THDP-binding"/>
</dbReference>
<accession>A0A1S7S452</accession>
<dbReference type="GO" id="GO:0050660">
    <property type="term" value="F:flavin adenine dinucleotide binding"/>
    <property type="evidence" value="ECO:0007669"/>
    <property type="project" value="TreeGrafter"/>
</dbReference>
<dbReference type="Proteomes" id="UP000191987">
    <property type="component" value="Unassembled WGS sequence"/>
</dbReference>
<dbReference type="GO" id="GO:0005948">
    <property type="term" value="C:acetolactate synthase complex"/>
    <property type="evidence" value="ECO:0007669"/>
    <property type="project" value="TreeGrafter"/>
</dbReference>
<dbReference type="Pfam" id="PF02776">
    <property type="entry name" value="TPP_enzyme_N"/>
    <property type="match status" value="1"/>
</dbReference>
<dbReference type="AlphaFoldDB" id="A0A1S7S452"/>
<dbReference type="PANTHER" id="PTHR18968">
    <property type="entry name" value="THIAMINE PYROPHOSPHATE ENZYMES"/>
    <property type="match status" value="1"/>
</dbReference>
<dbReference type="InterPro" id="IPR045229">
    <property type="entry name" value="TPP_enz"/>
</dbReference>
<gene>
    <name evidence="3" type="ORF">AGR7C_pAt0123</name>
</gene>
<dbReference type="GO" id="GO:0030976">
    <property type="term" value="F:thiamine pyrophosphate binding"/>
    <property type="evidence" value="ECO:0007669"/>
    <property type="project" value="InterPro"/>
</dbReference>
<evidence type="ECO:0000313" key="3">
    <source>
        <dbReference type="EMBL" id="CUX61843.1"/>
    </source>
</evidence>
<organism evidence="3 4">
    <name type="scientific">Agrobacterium deltaense Zutra 3/1</name>
    <dbReference type="NCBI Taxonomy" id="1183427"/>
    <lineage>
        <taxon>Bacteria</taxon>
        <taxon>Pseudomonadati</taxon>
        <taxon>Pseudomonadota</taxon>
        <taxon>Alphaproteobacteria</taxon>
        <taxon>Hyphomicrobiales</taxon>
        <taxon>Rhizobiaceae</taxon>
        <taxon>Rhizobium/Agrobacterium group</taxon>
        <taxon>Agrobacterium</taxon>
    </lineage>
</organism>
<dbReference type="InterPro" id="IPR012001">
    <property type="entry name" value="Thiamin_PyroP_enz_TPP-bd_dom"/>
</dbReference>
<dbReference type="Gene3D" id="3.40.50.970">
    <property type="match status" value="1"/>
</dbReference>
<proteinExistence type="inferred from homology"/>
<reference evidence="3 4" key="1">
    <citation type="submission" date="2016-01" db="EMBL/GenBank/DDBJ databases">
        <authorList>
            <person name="Oliw E.H."/>
        </authorList>
    </citation>
    <scope>NUCLEOTIDE SEQUENCE [LARGE SCALE GENOMIC DNA]</scope>
    <source>
        <strain evidence="3 4">Zutra 3-1</strain>
    </source>
</reference>